<dbReference type="Proteomes" id="UP001178507">
    <property type="component" value="Unassembled WGS sequence"/>
</dbReference>
<reference evidence="8" key="1">
    <citation type="submission" date="2023-08" db="EMBL/GenBank/DDBJ databases">
        <authorList>
            <person name="Chen Y."/>
            <person name="Shah S."/>
            <person name="Dougan E. K."/>
            <person name="Thang M."/>
            <person name="Chan C."/>
        </authorList>
    </citation>
    <scope>NUCLEOTIDE SEQUENCE</scope>
</reference>
<evidence type="ECO:0000313" key="9">
    <source>
        <dbReference type="Proteomes" id="UP001178507"/>
    </source>
</evidence>
<dbReference type="Gene3D" id="1.10.287.110">
    <property type="entry name" value="DnaJ domain"/>
    <property type="match status" value="2"/>
</dbReference>
<accession>A0AA36IY34</accession>
<keyword evidence="9" id="KW-1185">Reference proteome</keyword>
<dbReference type="InterPro" id="IPR036869">
    <property type="entry name" value="J_dom_sf"/>
</dbReference>
<dbReference type="GO" id="GO:0030544">
    <property type="term" value="F:Hsp70 protein binding"/>
    <property type="evidence" value="ECO:0007669"/>
    <property type="project" value="TreeGrafter"/>
</dbReference>
<dbReference type="InterPro" id="IPR051100">
    <property type="entry name" value="DnaJ_subfamily_B/C"/>
</dbReference>
<evidence type="ECO:0000259" key="7">
    <source>
        <dbReference type="Pfam" id="PF09320"/>
    </source>
</evidence>
<keyword evidence="5" id="KW-0472">Membrane</keyword>
<dbReference type="SUPFAM" id="SSF46565">
    <property type="entry name" value="Chaperone J-domain"/>
    <property type="match status" value="1"/>
</dbReference>
<dbReference type="AlphaFoldDB" id="A0AA36IY34"/>
<dbReference type="EMBL" id="CAUJNA010003001">
    <property type="protein sequence ID" value="CAJ1394959.1"/>
    <property type="molecule type" value="Genomic_DNA"/>
</dbReference>
<keyword evidence="4" id="KW-1133">Transmembrane helix</keyword>
<dbReference type="Pfam" id="PF09320">
    <property type="entry name" value="DUF1977"/>
    <property type="match status" value="1"/>
</dbReference>
<dbReference type="InterPro" id="IPR001623">
    <property type="entry name" value="DnaJ_domain"/>
</dbReference>
<protein>
    <recommendedName>
        <fullName evidence="7">DUF1977 domain-containing protein</fullName>
    </recommendedName>
</protein>
<feature type="region of interest" description="Disordered" evidence="6">
    <location>
        <begin position="51"/>
        <end position="106"/>
    </location>
</feature>
<keyword evidence="3" id="KW-0256">Endoplasmic reticulum</keyword>
<comment type="subcellular location">
    <subcellularLocation>
        <location evidence="1">Endoplasmic reticulum membrane</location>
        <topology evidence="1">Single-pass membrane protein</topology>
    </subcellularLocation>
</comment>
<feature type="compositionally biased region" description="Low complexity" evidence="6">
    <location>
        <begin position="59"/>
        <end position="82"/>
    </location>
</feature>
<keyword evidence="2" id="KW-0812">Transmembrane</keyword>
<dbReference type="PANTHER" id="PTHR43908">
    <property type="entry name" value="AT29763P-RELATED"/>
    <property type="match status" value="1"/>
</dbReference>
<dbReference type="PANTHER" id="PTHR43908:SF3">
    <property type="entry name" value="AT29763P-RELATED"/>
    <property type="match status" value="1"/>
</dbReference>
<proteinExistence type="predicted"/>
<dbReference type="GO" id="GO:0005789">
    <property type="term" value="C:endoplasmic reticulum membrane"/>
    <property type="evidence" value="ECO:0007669"/>
    <property type="project" value="UniProtKB-SubCell"/>
</dbReference>
<feature type="domain" description="DUF1977" evidence="7">
    <location>
        <begin position="240"/>
        <end position="340"/>
    </location>
</feature>
<dbReference type="InterPro" id="IPR015399">
    <property type="entry name" value="DUF1977_DnaJ-like"/>
</dbReference>
<evidence type="ECO:0000256" key="4">
    <source>
        <dbReference type="ARBA" id="ARBA00022989"/>
    </source>
</evidence>
<dbReference type="InterPro" id="IPR018253">
    <property type="entry name" value="DnaJ_domain_CS"/>
</dbReference>
<organism evidence="8 9">
    <name type="scientific">Effrenium voratum</name>
    <dbReference type="NCBI Taxonomy" id="2562239"/>
    <lineage>
        <taxon>Eukaryota</taxon>
        <taxon>Sar</taxon>
        <taxon>Alveolata</taxon>
        <taxon>Dinophyceae</taxon>
        <taxon>Suessiales</taxon>
        <taxon>Symbiodiniaceae</taxon>
        <taxon>Effrenium</taxon>
    </lineage>
</organism>
<evidence type="ECO:0000256" key="3">
    <source>
        <dbReference type="ARBA" id="ARBA00022824"/>
    </source>
</evidence>
<evidence type="ECO:0000256" key="2">
    <source>
        <dbReference type="ARBA" id="ARBA00022692"/>
    </source>
</evidence>
<dbReference type="GO" id="GO:0071218">
    <property type="term" value="P:cellular response to misfolded protein"/>
    <property type="evidence" value="ECO:0007669"/>
    <property type="project" value="TreeGrafter"/>
</dbReference>
<evidence type="ECO:0000256" key="5">
    <source>
        <dbReference type="ARBA" id="ARBA00023136"/>
    </source>
</evidence>
<name>A0AA36IY34_9DINO</name>
<dbReference type="CDD" id="cd06257">
    <property type="entry name" value="DnaJ"/>
    <property type="match status" value="1"/>
</dbReference>
<comment type="caution">
    <text evidence="8">The sequence shown here is derived from an EMBL/GenBank/DDBJ whole genome shotgun (WGS) entry which is preliminary data.</text>
</comment>
<sequence>MAEANKEEIEKCKQIAQAALANGDAEKASRFLQKAKRMCPTDTSIDDLLAKAASGGGASPPASGKSAGASAAASPSASATASEGPRHRGQAAGNVRTTKDGKQYTPEQMQLVQRILRTKDYYDILEVPKNAGEDVAKKAGEQAFKKLSKAFQCLTDPQKKQVYDTYGDEERVPMQQRHYQQDFMTPEDLFAAFFGGGPAFQQTRTQHHHGDDGQMQRVQIFQALPVLLLVLLTLASNFAKDGGSKFSFQANNSYRNERSTATLNVAYFVTDDFDEHYSDGTRALAEFDHQVEIYHVRSLNSDCDYQEKNQYKKVLAAKRRGNSEELAAARNLPRPACKELERVKKKFPKLFRSAMYMGGY</sequence>
<evidence type="ECO:0000256" key="1">
    <source>
        <dbReference type="ARBA" id="ARBA00004389"/>
    </source>
</evidence>
<gene>
    <name evidence="8" type="ORF">EVOR1521_LOCUS19507</name>
</gene>
<evidence type="ECO:0000313" key="8">
    <source>
        <dbReference type="EMBL" id="CAJ1394959.1"/>
    </source>
</evidence>
<dbReference type="PROSITE" id="PS00636">
    <property type="entry name" value="DNAJ_1"/>
    <property type="match status" value="1"/>
</dbReference>
<evidence type="ECO:0000256" key="6">
    <source>
        <dbReference type="SAM" id="MobiDB-lite"/>
    </source>
</evidence>